<organism evidence="1">
    <name type="scientific">marine sediment metagenome</name>
    <dbReference type="NCBI Taxonomy" id="412755"/>
    <lineage>
        <taxon>unclassified sequences</taxon>
        <taxon>metagenomes</taxon>
        <taxon>ecological metagenomes</taxon>
    </lineage>
</organism>
<reference evidence="1" key="1">
    <citation type="journal article" date="2014" name="Front. Microbiol.">
        <title>High frequency of phylogenetically diverse reductive dehalogenase-homologous genes in deep subseafloor sedimentary metagenomes.</title>
        <authorList>
            <person name="Kawai M."/>
            <person name="Futagami T."/>
            <person name="Toyoda A."/>
            <person name="Takaki Y."/>
            <person name="Nishi S."/>
            <person name="Hori S."/>
            <person name="Arai W."/>
            <person name="Tsubouchi T."/>
            <person name="Morono Y."/>
            <person name="Uchiyama I."/>
            <person name="Ito T."/>
            <person name="Fujiyama A."/>
            <person name="Inagaki F."/>
            <person name="Takami H."/>
        </authorList>
    </citation>
    <scope>NUCLEOTIDE SEQUENCE</scope>
    <source>
        <strain evidence="1">Expedition CK06-06</strain>
    </source>
</reference>
<comment type="caution">
    <text evidence="1">The sequence shown here is derived from an EMBL/GenBank/DDBJ whole genome shotgun (WGS) entry which is preliminary data.</text>
</comment>
<name>X1DCS7_9ZZZZ</name>
<protein>
    <submittedName>
        <fullName evidence="1">Uncharacterized protein</fullName>
    </submittedName>
</protein>
<accession>X1DCS7</accession>
<gene>
    <name evidence="1" type="ORF">S03H2_08451</name>
</gene>
<dbReference type="AlphaFoldDB" id="X1DCS7"/>
<dbReference type="Gene3D" id="3.30.420.40">
    <property type="match status" value="1"/>
</dbReference>
<proteinExistence type="predicted"/>
<evidence type="ECO:0000313" key="1">
    <source>
        <dbReference type="EMBL" id="GAH18596.1"/>
    </source>
</evidence>
<feature type="non-terminal residue" evidence="1">
    <location>
        <position position="1"/>
    </location>
</feature>
<sequence>EEFGVYALRAEEEVSIAGRCTVFAESDMISKQQEGL</sequence>
<dbReference type="EMBL" id="BARU01004111">
    <property type="protein sequence ID" value="GAH18596.1"/>
    <property type="molecule type" value="Genomic_DNA"/>
</dbReference>